<keyword evidence="3" id="KW-1185">Reference proteome</keyword>
<dbReference type="KEGG" id="mgin:FRZ54_03625"/>
<name>A0A5B8URL0_9SPHI</name>
<evidence type="ECO:0000313" key="3">
    <source>
        <dbReference type="Proteomes" id="UP000321479"/>
    </source>
</evidence>
<dbReference type="OrthoDB" id="799063at2"/>
<feature type="transmembrane region" description="Helical" evidence="1">
    <location>
        <begin position="68"/>
        <end position="85"/>
    </location>
</feature>
<accession>A0A5B8URL0</accession>
<dbReference type="Proteomes" id="UP000321479">
    <property type="component" value="Chromosome"/>
</dbReference>
<feature type="transmembrane region" description="Helical" evidence="1">
    <location>
        <begin position="31"/>
        <end position="53"/>
    </location>
</feature>
<proteinExistence type="predicted"/>
<feature type="transmembrane region" description="Helical" evidence="1">
    <location>
        <begin position="106"/>
        <end position="126"/>
    </location>
</feature>
<dbReference type="EMBL" id="CP042436">
    <property type="protein sequence ID" value="QEC61710.1"/>
    <property type="molecule type" value="Genomic_DNA"/>
</dbReference>
<evidence type="ECO:0000256" key="1">
    <source>
        <dbReference type="SAM" id="Phobius"/>
    </source>
</evidence>
<reference evidence="2 3" key="1">
    <citation type="journal article" date="2017" name="Curr. Microbiol.">
        <title>Mucilaginibacter ginsenosidivorans sp. nov., Isolated from Soil of Ginseng Field.</title>
        <authorList>
            <person name="Kim M.M."/>
            <person name="Siddiqi M.Z."/>
            <person name="Im W.T."/>
        </authorList>
    </citation>
    <scope>NUCLEOTIDE SEQUENCE [LARGE SCALE GENOMIC DNA]</scope>
    <source>
        <strain evidence="2 3">Gsoil 3017</strain>
    </source>
</reference>
<protein>
    <submittedName>
        <fullName evidence="2">Uncharacterized protein</fullName>
    </submittedName>
</protein>
<keyword evidence="1" id="KW-1133">Transmembrane helix</keyword>
<evidence type="ECO:0000313" key="2">
    <source>
        <dbReference type="EMBL" id="QEC61710.1"/>
    </source>
</evidence>
<organism evidence="2 3">
    <name type="scientific">Mucilaginibacter ginsenosidivorans</name>
    <dbReference type="NCBI Taxonomy" id="398053"/>
    <lineage>
        <taxon>Bacteria</taxon>
        <taxon>Pseudomonadati</taxon>
        <taxon>Bacteroidota</taxon>
        <taxon>Sphingobacteriia</taxon>
        <taxon>Sphingobacteriales</taxon>
        <taxon>Sphingobacteriaceae</taxon>
        <taxon>Mucilaginibacter</taxon>
    </lineage>
</organism>
<dbReference type="AlphaFoldDB" id="A0A5B8URL0"/>
<gene>
    <name evidence="2" type="ORF">FRZ54_03625</name>
</gene>
<keyword evidence="1" id="KW-0472">Membrane</keyword>
<keyword evidence="1" id="KW-0812">Transmembrane</keyword>
<dbReference type="RefSeq" id="WP_147030287.1">
    <property type="nucleotide sequence ID" value="NZ_CP042436.1"/>
</dbReference>
<sequence length="127" mass="14696">MLKSCQSIYVSLYRWTFKNFGQGDQPRFKSLFNVSFLLIIALTCLLLVMQLMLRSQMITATPLTETTLVFGATFLLLINHFMFLNNKWFKNINARMRLLGRHNPNTWSVVVLVNVILICGFLIFTIG</sequence>